<evidence type="ECO:0000313" key="2">
    <source>
        <dbReference type="EMBL" id="CCA39606.1"/>
    </source>
</evidence>
<dbReference type="Proteomes" id="UP000006853">
    <property type="component" value="Chromosome 3"/>
</dbReference>
<accession>F2QW28</accession>
<reference evidence="2 3" key="1">
    <citation type="journal article" date="2011" name="J. Biotechnol.">
        <title>High-quality genome sequence of Pichia pastoris CBS7435.</title>
        <authorList>
            <person name="Kuberl A."/>
            <person name="Schneider J."/>
            <person name="Thallinger G.G."/>
            <person name="Anderl I."/>
            <person name="Wibberg D."/>
            <person name="Hajek T."/>
            <person name="Jaenicke S."/>
            <person name="Brinkrolf K."/>
            <person name="Goesmann A."/>
            <person name="Szczepanowski R."/>
            <person name="Puhler A."/>
            <person name="Schwab H."/>
            <person name="Glieder A."/>
            <person name="Pichler H."/>
        </authorList>
    </citation>
    <scope>NUCLEOTIDE SEQUENCE [LARGE SCALE GENOMIC DNA]</scope>
    <source>
        <strain evidence="3">ATCC 76273 / CBS 7435 / CECT 11047 / NRRL Y-11430 / Wegner 21-1</strain>
    </source>
</reference>
<dbReference type="AlphaFoldDB" id="F2QW28"/>
<protein>
    <submittedName>
        <fullName evidence="2">Uncharacterized protein</fullName>
    </submittedName>
</protein>
<name>F2QW28_KOMPC</name>
<dbReference type="HOGENOM" id="CLU_2543348_0_0_1"/>
<organism evidence="2 3">
    <name type="scientific">Komagataella phaffii (strain ATCC 76273 / CBS 7435 / CECT 11047 / NRRL Y-11430 / Wegner 21-1)</name>
    <name type="common">Yeast</name>
    <name type="synonym">Pichia pastoris</name>
    <dbReference type="NCBI Taxonomy" id="981350"/>
    <lineage>
        <taxon>Eukaryota</taxon>
        <taxon>Fungi</taxon>
        <taxon>Dikarya</taxon>
        <taxon>Ascomycota</taxon>
        <taxon>Saccharomycotina</taxon>
        <taxon>Pichiomycetes</taxon>
        <taxon>Pichiales</taxon>
        <taxon>Pichiaceae</taxon>
        <taxon>Komagataella</taxon>
    </lineage>
</organism>
<feature type="region of interest" description="Disordered" evidence="1">
    <location>
        <begin position="55"/>
        <end position="83"/>
    </location>
</feature>
<reference key="2">
    <citation type="submission" date="2011-04" db="EMBL/GenBank/DDBJ databases">
        <title>High-quality genome sequence of Pichia pastoris CBS 7435.</title>
        <authorList>
            <person name="Kueberl A."/>
            <person name="Schneider J."/>
            <person name="Thallinger G.G."/>
            <person name="Anderl I."/>
            <person name="Wibberg D."/>
            <person name="Hajek T."/>
            <person name="Jaenicke S."/>
            <person name="Brinkrolf K."/>
            <person name="Goesmann A."/>
            <person name="Szczepanowski R."/>
            <person name="Puehler A."/>
            <person name="Schwab H."/>
            <person name="Glieder A."/>
            <person name="Pichler H."/>
        </authorList>
    </citation>
    <scope>NUCLEOTIDE SEQUENCE</scope>
    <source>
        <strain>CBS 7435</strain>
    </source>
</reference>
<feature type="compositionally biased region" description="Basic and acidic residues" evidence="1">
    <location>
        <begin position="55"/>
        <end position="66"/>
    </location>
</feature>
<sequence>MYSGFQTRKVSKKKWSDSMALHNYIYLKHHHVDGSDAKELDDDDITLIMVNERRAIQPSQDQEKVDKKRKLRPRKHKKNALED</sequence>
<evidence type="ECO:0000256" key="1">
    <source>
        <dbReference type="SAM" id="MobiDB-lite"/>
    </source>
</evidence>
<reference evidence="2 3" key="3">
    <citation type="journal article" date="2016" name="FEMS Yeast Res.">
        <title>Curation of the genome annotation of Pichia pastoris (Komagataella phaffii) CBS7435 from gene level to protein function.</title>
        <authorList>
            <person name="Valli M."/>
            <person name="Tatto N.E."/>
            <person name="Peymann A."/>
            <person name="Gruber C."/>
            <person name="Landes N."/>
            <person name="Ekker H."/>
            <person name="Thallinger G.G."/>
            <person name="Mattanovich D."/>
            <person name="Gasser B."/>
            <person name="Graf A.B."/>
        </authorList>
    </citation>
    <scope>GENOME REANNOTATION</scope>
    <source>
        <strain evidence="2 3">ATCC 76273 / CBS 7435 / CECT 11047 / NRRL Y-11430 / Wegner 21-1</strain>
    </source>
</reference>
<gene>
    <name evidence="2" type="ordered locus">PP7435_Chr3-0649</name>
</gene>
<evidence type="ECO:0000313" key="3">
    <source>
        <dbReference type="Proteomes" id="UP000006853"/>
    </source>
</evidence>
<dbReference type="EMBL" id="FR839630">
    <property type="protein sequence ID" value="CCA39606.1"/>
    <property type="molecule type" value="Genomic_DNA"/>
</dbReference>
<feature type="compositionally biased region" description="Basic residues" evidence="1">
    <location>
        <begin position="67"/>
        <end position="83"/>
    </location>
</feature>
<proteinExistence type="predicted"/>
<keyword evidence="3" id="KW-1185">Reference proteome</keyword>